<proteinExistence type="predicted"/>
<reference evidence="1" key="1">
    <citation type="submission" date="2021-01" db="UniProtKB">
        <authorList>
            <consortium name="EnsemblMetazoa"/>
        </authorList>
    </citation>
    <scope>IDENTIFICATION</scope>
</reference>
<dbReference type="AlphaFoldDB" id="A0A7M5WU42"/>
<keyword evidence="2" id="KW-1185">Reference proteome</keyword>
<organism evidence="1 2">
    <name type="scientific">Clytia hemisphaerica</name>
    <dbReference type="NCBI Taxonomy" id="252671"/>
    <lineage>
        <taxon>Eukaryota</taxon>
        <taxon>Metazoa</taxon>
        <taxon>Cnidaria</taxon>
        <taxon>Hydrozoa</taxon>
        <taxon>Hydroidolina</taxon>
        <taxon>Leptothecata</taxon>
        <taxon>Obeliida</taxon>
        <taxon>Clytiidae</taxon>
        <taxon>Clytia</taxon>
    </lineage>
</organism>
<evidence type="ECO:0000313" key="2">
    <source>
        <dbReference type="Proteomes" id="UP000594262"/>
    </source>
</evidence>
<accession>A0A7M5WU42</accession>
<protein>
    <submittedName>
        <fullName evidence="1">Uncharacterized protein</fullName>
    </submittedName>
</protein>
<sequence>MAHVSRILRLTATLYFIIQHSSQASKHPFRPGGQRHLLVSIHQSCSANATINRTLLNREAEIAYRTSQSIFHPSNQDIINDLLLRRFWAYKHIKDRGFTIDDIEFIPYDICDEQDLASVFSEILLSRKFHLKAENDQQYPSWRDGVIDNNHWQRLSRILAVIIYADNWLVQRFKTFLWEAEHFLVVTMMNLNQTSLDEEVNQNTRFRLAGDRVEHETKDLIELLETHGIEHLHVIHFEQKDSTMQQIYFNSFIQLFNITQRCFHLETIHENTLNTKNRVIRLLNETKSQKVVLLFGEPEKQAQLVNYASTSGLDGVTWILRDVDSKQIKIRPPDNSYVYTFLYVDYLLPTTEAVEKATTVLNPSITLSNPSTDMFTDLQTRHIMLKSYQTTTRLLANYHRVTILWPAGRPKGWLTFKQLYEEEMTSQQSYGRLFRVQWEDKYKIHVLKFNNTIPYSQTTCPKIQCPKGWIPIFGHVVAPFTQWNYSQGKQ</sequence>
<dbReference type="Proteomes" id="UP000594262">
    <property type="component" value="Unplaced"/>
</dbReference>
<name>A0A7M5WU42_9CNID</name>
<dbReference type="EnsemblMetazoa" id="CLYHEMT013119.1">
    <property type="protein sequence ID" value="CLYHEMP013119.1"/>
    <property type="gene ID" value="CLYHEMG013119"/>
</dbReference>
<evidence type="ECO:0000313" key="1">
    <source>
        <dbReference type="EnsemblMetazoa" id="CLYHEMP013119.1"/>
    </source>
</evidence>